<proteinExistence type="predicted"/>
<dbReference type="EMBL" id="CP049055">
    <property type="protein sequence ID" value="QII13635.1"/>
    <property type="molecule type" value="Genomic_DNA"/>
</dbReference>
<evidence type="ECO:0000313" key="1">
    <source>
        <dbReference type="EMBL" id="CAJ71882.1"/>
    </source>
</evidence>
<reference evidence="1" key="1">
    <citation type="journal article" date="2006" name="Nature">
        <title>Deciphering the evolution and metabolism of an anammox bacterium from a community genome.</title>
        <authorList>
            <person name="Strous M."/>
            <person name="Pelletier E."/>
            <person name="Mangenot S."/>
            <person name="Rattei T."/>
            <person name="Lehner A."/>
            <person name="Taylor M.W."/>
            <person name="Horn M."/>
            <person name="Daims H."/>
            <person name="Bartol-Mavel D."/>
            <person name="Wincker P."/>
            <person name="Barbe V."/>
            <person name="Fonknechten N."/>
            <person name="Vallenet D."/>
            <person name="Segurens B."/>
            <person name="Schenowitz-Truong C."/>
            <person name="Medigue C."/>
            <person name="Collingro A."/>
            <person name="Snel B."/>
            <person name="Dutilh B.E."/>
            <person name="OpDenCamp H.J.M."/>
            <person name="vanDerDrift C."/>
            <person name="Cirpus I."/>
            <person name="vanDePas-Schoonen K.T."/>
            <person name="Harhangi H.R."/>
            <person name="vanNiftrik L."/>
            <person name="Schmid M."/>
            <person name="Keltjens J."/>
            <person name="vanDeVossenberg J."/>
            <person name="Kartal B."/>
            <person name="Meier H."/>
            <person name="Frishman D."/>
            <person name="Huynen M.A."/>
            <person name="Mewes H."/>
            <person name="Weissenbach J."/>
            <person name="Jetten M.S.M."/>
            <person name="Wagner M."/>
            <person name="LePaslier D."/>
        </authorList>
    </citation>
    <scope>NUCLEOTIDE SEQUENCE</scope>
</reference>
<gene>
    <name evidence="2" type="ORF">KsCSTR_42560</name>
    <name evidence="1" type="ORF">kustc1137</name>
</gene>
<dbReference type="AlphaFoldDB" id="Q1PXC4"/>
<organism evidence="1">
    <name type="scientific">Kuenenia stuttgartiensis</name>
    <dbReference type="NCBI Taxonomy" id="174633"/>
    <lineage>
        <taxon>Bacteria</taxon>
        <taxon>Pseudomonadati</taxon>
        <taxon>Planctomycetota</taxon>
        <taxon>Candidatus Brocadiia</taxon>
        <taxon>Candidatus Brocadiales</taxon>
        <taxon>Candidatus Brocadiaceae</taxon>
        <taxon>Candidatus Kuenenia</taxon>
    </lineage>
</organism>
<reference evidence="2 3" key="3">
    <citation type="submission" date="2020-02" db="EMBL/GenBank/DDBJ databases">
        <title>Newly sequenced genome of strain CSTR1 showed variability in Candidatus Kuenenia stuttgartiensis genomes.</title>
        <authorList>
            <person name="Ding C."/>
            <person name="Adrian L."/>
        </authorList>
    </citation>
    <scope>NUCLEOTIDE SEQUENCE [LARGE SCALE GENOMIC DNA]</scope>
    <source>
        <strain evidence="2 3">CSTR1</strain>
    </source>
</reference>
<reference evidence="1" key="2">
    <citation type="submission" date="2006-01" db="EMBL/GenBank/DDBJ databases">
        <authorList>
            <person name="Genoscope"/>
        </authorList>
    </citation>
    <scope>NUCLEOTIDE SEQUENCE</scope>
</reference>
<evidence type="ECO:0000313" key="2">
    <source>
        <dbReference type="EMBL" id="QII13635.1"/>
    </source>
</evidence>
<name>Q1PXC4_KUEST</name>
<sequence length="66" mass="7519">MKNPLKIQPVHLLIQGLFCAVSFVLTPKSCKRFSQCENQYFPLPRLAKSDNRYPFFSNCGSAIVLL</sequence>
<dbReference type="Proteomes" id="UP000501926">
    <property type="component" value="Chromosome"/>
</dbReference>
<evidence type="ECO:0000313" key="3">
    <source>
        <dbReference type="Proteomes" id="UP000501926"/>
    </source>
</evidence>
<dbReference type="EMBL" id="CT573073">
    <property type="protein sequence ID" value="CAJ71882.1"/>
    <property type="molecule type" value="Genomic_DNA"/>
</dbReference>
<protein>
    <submittedName>
        <fullName evidence="1">Uncharacterized protein</fullName>
    </submittedName>
</protein>
<accession>Q1PXC4</accession>